<name>A0ABN4YP28_SPOUR</name>
<feature type="chain" id="PRO_5045979893" description="DUF4825 domain-containing protein" evidence="1">
    <location>
        <begin position="25"/>
        <end position="163"/>
    </location>
</feature>
<feature type="domain" description="DUF4825" evidence="2">
    <location>
        <begin position="32"/>
        <end position="117"/>
    </location>
</feature>
<organism evidence="3 4">
    <name type="scientific">Sporosarcina ureae</name>
    <dbReference type="NCBI Taxonomy" id="1571"/>
    <lineage>
        <taxon>Bacteria</taxon>
        <taxon>Bacillati</taxon>
        <taxon>Bacillota</taxon>
        <taxon>Bacilli</taxon>
        <taxon>Bacillales</taxon>
        <taxon>Caryophanaceae</taxon>
        <taxon>Sporosarcina</taxon>
    </lineage>
</organism>
<dbReference type="Proteomes" id="UP000192486">
    <property type="component" value="Chromosome"/>
</dbReference>
<reference evidence="3 4" key="1">
    <citation type="submission" date="2016-04" db="EMBL/GenBank/DDBJ databases">
        <title>Comparative Genomics and Epigenetics of Sporosarcina ureae.</title>
        <authorList>
            <person name="Oliver A.S."/>
            <person name="Cooper K.K."/>
        </authorList>
    </citation>
    <scope>NUCLEOTIDE SEQUENCE [LARGE SCALE GENOMIC DNA]</scope>
    <source>
        <strain evidence="3 4">S204</strain>
    </source>
</reference>
<dbReference type="Pfam" id="PF16107">
    <property type="entry name" value="DUF4825"/>
    <property type="match status" value="1"/>
</dbReference>
<protein>
    <recommendedName>
        <fullName evidence="2">DUF4825 domain-containing protein</fullName>
    </recommendedName>
</protein>
<keyword evidence="4" id="KW-1185">Reference proteome</keyword>
<evidence type="ECO:0000313" key="3">
    <source>
        <dbReference type="EMBL" id="ARF14707.1"/>
    </source>
</evidence>
<keyword evidence="1" id="KW-0732">Signal</keyword>
<proteinExistence type="predicted"/>
<evidence type="ECO:0000259" key="2">
    <source>
        <dbReference type="Pfam" id="PF16107"/>
    </source>
</evidence>
<dbReference type="InterPro" id="IPR032250">
    <property type="entry name" value="DUF4825"/>
</dbReference>
<evidence type="ECO:0000256" key="1">
    <source>
        <dbReference type="SAM" id="SignalP"/>
    </source>
</evidence>
<dbReference type="PROSITE" id="PS51257">
    <property type="entry name" value="PROKAR_LIPOPROTEIN"/>
    <property type="match status" value="1"/>
</dbReference>
<dbReference type="EMBL" id="CP015108">
    <property type="protein sequence ID" value="ARF14707.1"/>
    <property type="molecule type" value="Genomic_DNA"/>
</dbReference>
<accession>A0ABN4YP28</accession>
<feature type="signal peptide" evidence="1">
    <location>
        <begin position="1"/>
        <end position="24"/>
    </location>
</feature>
<dbReference type="RefSeq" id="WP_029053596.1">
    <property type="nucleotide sequence ID" value="NZ_CP015108.1"/>
</dbReference>
<gene>
    <name evidence="3" type="ORF">SporoS204_11455</name>
</gene>
<sequence>MKNFTKYFMFSFILVLFLSGCSSTTEQPNEGLFEYKESFIGDNSAVVHIIEQLRYAEQFEKVSLETKAEPYGMTIQYEHMDAAMEESEYEEAAVYNASYLFTLIDNAEWVAFDFGGNTYKVNKSKLQDWYGKELNDFTNKEELDVFIQEKLKDESEIQQLFVE</sequence>
<evidence type="ECO:0000313" key="4">
    <source>
        <dbReference type="Proteomes" id="UP000192486"/>
    </source>
</evidence>